<dbReference type="GO" id="GO:0016301">
    <property type="term" value="F:kinase activity"/>
    <property type="evidence" value="ECO:0007669"/>
    <property type="project" value="UniProtKB-KW"/>
</dbReference>
<proteinExistence type="predicted"/>
<keyword evidence="7" id="KW-1185">Reference proteome</keyword>
<evidence type="ECO:0000313" key="7">
    <source>
        <dbReference type="Proteomes" id="UP000198398"/>
    </source>
</evidence>
<dbReference type="Proteomes" id="UP000198398">
    <property type="component" value="Chromosome"/>
</dbReference>
<feature type="domain" description="ANTAR" evidence="5">
    <location>
        <begin position="171"/>
        <end position="232"/>
    </location>
</feature>
<dbReference type="GO" id="GO:0003723">
    <property type="term" value="F:RNA binding"/>
    <property type="evidence" value="ECO:0007669"/>
    <property type="project" value="InterPro"/>
</dbReference>
<evidence type="ECO:0000259" key="5">
    <source>
        <dbReference type="PROSITE" id="PS50921"/>
    </source>
</evidence>
<keyword evidence="3" id="KW-0805">Transcription regulation</keyword>
<dbReference type="OrthoDB" id="3820533at2"/>
<keyword evidence="1" id="KW-0808">Transferase</keyword>
<dbReference type="Gene3D" id="3.30.450.40">
    <property type="match status" value="1"/>
</dbReference>
<evidence type="ECO:0000256" key="2">
    <source>
        <dbReference type="ARBA" id="ARBA00022777"/>
    </source>
</evidence>
<dbReference type="Pfam" id="PF03861">
    <property type="entry name" value="ANTAR"/>
    <property type="match status" value="1"/>
</dbReference>
<dbReference type="InterPro" id="IPR011006">
    <property type="entry name" value="CheY-like_superfamily"/>
</dbReference>
<dbReference type="KEGG" id="brv:CFK39_02310"/>
<accession>A0A220U9R3</accession>
<dbReference type="InterPro" id="IPR012074">
    <property type="entry name" value="GAF_ANTAR"/>
</dbReference>
<dbReference type="EMBL" id="CP022316">
    <property type="protein sequence ID" value="ASK64857.1"/>
    <property type="molecule type" value="Genomic_DNA"/>
</dbReference>
<organism evidence="6 7">
    <name type="scientific">Brachybacterium avium</name>
    <dbReference type="NCBI Taxonomy" id="2017485"/>
    <lineage>
        <taxon>Bacteria</taxon>
        <taxon>Bacillati</taxon>
        <taxon>Actinomycetota</taxon>
        <taxon>Actinomycetes</taxon>
        <taxon>Micrococcales</taxon>
        <taxon>Dermabacteraceae</taxon>
        <taxon>Brachybacterium</taxon>
    </lineage>
</organism>
<reference evidence="7" key="1">
    <citation type="submission" date="2017-07" db="EMBL/GenBank/DDBJ databases">
        <title>Brachybacterium sp. VR2415.</title>
        <authorList>
            <person name="Tak E.J."/>
            <person name="Bae J.-W."/>
        </authorList>
    </citation>
    <scope>NUCLEOTIDE SEQUENCE [LARGE SCALE GENOMIC DNA]</scope>
    <source>
        <strain evidence="7">VR2415</strain>
    </source>
</reference>
<keyword evidence="2" id="KW-0418">Kinase</keyword>
<dbReference type="PIRSF" id="PIRSF036625">
    <property type="entry name" value="GAF_ANTAR"/>
    <property type="match status" value="1"/>
</dbReference>
<protein>
    <submittedName>
        <fullName evidence="6">Response regulator receiver protein</fullName>
    </submittedName>
</protein>
<dbReference type="SMART" id="SM01012">
    <property type="entry name" value="ANTAR"/>
    <property type="match status" value="1"/>
</dbReference>
<dbReference type="InterPro" id="IPR036388">
    <property type="entry name" value="WH-like_DNA-bd_sf"/>
</dbReference>
<evidence type="ECO:0000256" key="3">
    <source>
        <dbReference type="ARBA" id="ARBA00023015"/>
    </source>
</evidence>
<dbReference type="InterPro" id="IPR029016">
    <property type="entry name" value="GAF-like_dom_sf"/>
</dbReference>
<evidence type="ECO:0000256" key="4">
    <source>
        <dbReference type="ARBA" id="ARBA00023163"/>
    </source>
</evidence>
<dbReference type="Gene3D" id="1.10.10.10">
    <property type="entry name" value="Winged helix-like DNA-binding domain superfamily/Winged helix DNA-binding domain"/>
    <property type="match status" value="1"/>
</dbReference>
<dbReference type="InterPro" id="IPR003018">
    <property type="entry name" value="GAF"/>
</dbReference>
<dbReference type="RefSeq" id="WP_089064105.1">
    <property type="nucleotide sequence ID" value="NZ_CP022316.1"/>
</dbReference>
<dbReference type="Pfam" id="PF13185">
    <property type="entry name" value="GAF_2"/>
    <property type="match status" value="1"/>
</dbReference>
<evidence type="ECO:0000313" key="6">
    <source>
        <dbReference type="EMBL" id="ASK64857.1"/>
    </source>
</evidence>
<name>A0A220U9R3_9MICO</name>
<dbReference type="AlphaFoldDB" id="A0A220U9R3"/>
<dbReference type="InterPro" id="IPR005561">
    <property type="entry name" value="ANTAR"/>
</dbReference>
<dbReference type="SUPFAM" id="SSF52172">
    <property type="entry name" value="CheY-like"/>
    <property type="match status" value="1"/>
</dbReference>
<keyword evidence="4" id="KW-0804">Transcription</keyword>
<sequence>MLDDVINSRDDQLSTMQTLLLESEDISEFLREFTKLLARQLSLTGPDRWCAVTLLRDRKAATAVSSSAEAKALDELQNRFSDGPCMTAIRGNTVIRAGDLRQDGRWPEYQDAAVEQGVRAVLGVPFDLDPDAQAGLNVYSTAPHDFDPDTIASIVLEVEQASNALRLAIRMAHDRESRSDLRAAMEHRTVIDLAVGIIMGQNRCNQDEAVALLKTASNHRNLKLRELASDLVASVGTAPATTAFES</sequence>
<evidence type="ECO:0000256" key="1">
    <source>
        <dbReference type="ARBA" id="ARBA00022679"/>
    </source>
</evidence>
<dbReference type="PROSITE" id="PS50921">
    <property type="entry name" value="ANTAR"/>
    <property type="match status" value="1"/>
</dbReference>
<gene>
    <name evidence="6" type="ORF">CFK39_02310</name>
</gene>
<dbReference type="SUPFAM" id="SSF55781">
    <property type="entry name" value="GAF domain-like"/>
    <property type="match status" value="1"/>
</dbReference>